<evidence type="ECO:0000256" key="3">
    <source>
        <dbReference type="ARBA" id="ARBA00012780"/>
    </source>
</evidence>
<keyword evidence="15" id="KW-1185">Reference proteome</keyword>
<protein>
    <recommendedName>
        <fullName evidence="3">glucan endo-1,3-beta-D-glucosidase</fullName>
        <ecNumber evidence="3">3.2.1.39</ecNumber>
    </recommendedName>
    <alternativeName>
        <fullName evidence="13">Endo-1,3-beta-glucanase btgC</fullName>
    </alternativeName>
    <alternativeName>
        <fullName evidence="12">Laminarinase btgC</fullName>
    </alternativeName>
</protein>
<evidence type="ECO:0000256" key="11">
    <source>
        <dbReference type="ARBA" id="ARBA00037649"/>
    </source>
</evidence>
<keyword evidence="7" id="KW-0325">Glycoprotein</keyword>
<name>A0AAW2ZKB0_9EUKA</name>
<accession>A0AAW2ZKB0</accession>
<dbReference type="Proteomes" id="UP001431209">
    <property type="component" value="Unassembled WGS sequence"/>
</dbReference>
<dbReference type="GO" id="GO:0005886">
    <property type="term" value="C:plasma membrane"/>
    <property type="evidence" value="ECO:0007669"/>
    <property type="project" value="UniProtKB-SubCell"/>
</dbReference>
<evidence type="ECO:0000256" key="4">
    <source>
        <dbReference type="ARBA" id="ARBA00022475"/>
    </source>
</evidence>
<proteinExistence type="predicted"/>
<evidence type="ECO:0000256" key="1">
    <source>
        <dbReference type="ARBA" id="ARBA00000382"/>
    </source>
</evidence>
<dbReference type="PANTHER" id="PTHR16631:SF17">
    <property type="entry name" value="GLUCAN ENDO-1,3-BETA-GLUCOSIDASE BTGC"/>
    <property type="match status" value="1"/>
</dbReference>
<evidence type="ECO:0000256" key="6">
    <source>
        <dbReference type="ARBA" id="ARBA00023136"/>
    </source>
</evidence>
<keyword evidence="4" id="KW-1003">Cell membrane</keyword>
<comment type="subcellular location">
    <subcellularLocation>
        <location evidence="2">Cell membrane</location>
    </subcellularLocation>
</comment>
<dbReference type="EMBL" id="JAOPGA020001618">
    <property type="protein sequence ID" value="KAL0489925.1"/>
    <property type="molecule type" value="Genomic_DNA"/>
</dbReference>
<keyword evidence="5" id="KW-0378">Hydrolase</keyword>
<dbReference type="InterPro" id="IPR050732">
    <property type="entry name" value="Beta-glucan_modifiers"/>
</dbReference>
<evidence type="ECO:0000313" key="15">
    <source>
        <dbReference type="Proteomes" id="UP001431209"/>
    </source>
</evidence>
<keyword evidence="6" id="KW-0472">Membrane</keyword>
<evidence type="ECO:0000256" key="12">
    <source>
        <dbReference type="ARBA" id="ARBA00042373"/>
    </source>
</evidence>
<comment type="caution">
    <text evidence="14">The sequence shown here is derived from an EMBL/GenBank/DDBJ whole genome shotgun (WGS) entry which is preliminary data.</text>
</comment>
<sequence length="214" mass="22858">MAKAYPDTIVGIACGNELGSTSGLNWNTIYTVQTCVNALKAAGLSQPIGVIDTYDSWCSNGANGCSQWSAMAAINIDWIGANIYPYWDNVYSGADSCNTASSAAAMTMTHHKNLISRYDVPVVVTEFGWPGAPAGQTFLNQANYVTGEQCGVCNDANQKVMVQNMIDLYRNTGLPCNTFEAFREAWKSSSSIAPESNWGVCLGTSPYTCVGAPN</sequence>
<evidence type="ECO:0000256" key="2">
    <source>
        <dbReference type="ARBA" id="ARBA00004236"/>
    </source>
</evidence>
<dbReference type="EC" id="3.2.1.39" evidence="3"/>
<keyword evidence="9" id="KW-0961">Cell wall biogenesis/degradation</keyword>
<dbReference type="InterPro" id="IPR017853">
    <property type="entry name" value="GH"/>
</dbReference>
<evidence type="ECO:0000256" key="7">
    <source>
        <dbReference type="ARBA" id="ARBA00023180"/>
    </source>
</evidence>
<evidence type="ECO:0000256" key="5">
    <source>
        <dbReference type="ARBA" id="ARBA00022801"/>
    </source>
</evidence>
<evidence type="ECO:0000256" key="9">
    <source>
        <dbReference type="ARBA" id="ARBA00023316"/>
    </source>
</evidence>
<dbReference type="PANTHER" id="PTHR16631">
    <property type="entry name" value="GLUCAN 1,3-BETA-GLUCOSIDASE"/>
    <property type="match status" value="1"/>
</dbReference>
<evidence type="ECO:0000313" key="14">
    <source>
        <dbReference type="EMBL" id="KAL0489925.1"/>
    </source>
</evidence>
<dbReference type="GO" id="GO:0071555">
    <property type="term" value="P:cell wall organization"/>
    <property type="evidence" value="ECO:0007669"/>
    <property type="project" value="UniProtKB-KW"/>
</dbReference>
<dbReference type="Gene3D" id="3.20.20.80">
    <property type="entry name" value="Glycosidases"/>
    <property type="match status" value="1"/>
</dbReference>
<keyword evidence="10" id="KW-0624">Polysaccharide degradation</keyword>
<dbReference type="SUPFAM" id="SSF51445">
    <property type="entry name" value="(Trans)glycosidases"/>
    <property type="match status" value="1"/>
</dbReference>
<dbReference type="GO" id="GO:0042973">
    <property type="term" value="F:glucan endo-1,3-beta-D-glucosidase activity"/>
    <property type="evidence" value="ECO:0007669"/>
    <property type="project" value="UniProtKB-EC"/>
</dbReference>
<reference evidence="14 15" key="1">
    <citation type="submission" date="2024-03" db="EMBL/GenBank/DDBJ databases">
        <title>The Acrasis kona genome and developmental transcriptomes reveal deep origins of eukaryotic multicellular pathways.</title>
        <authorList>
            <person name="Sheikh S."/>
            <person name="Fu C.-J."/>
            <person name="Brown M.W."/>
            <person name="Baldauf S.L."/>
        </authorList>
    </citation>
    <scope>NUCLEOTIDE SEQUENCE [LARGE SCALE GENOMIC DNA]</scope>
    <source>
        <strain evidence="14 15">ATCC MYA-3509</strain>
    </source>
</reference>
<evidence type="ECO:0000256" key="13">
    <source>
        <dbReference type="ARBA" id="ARBA00043078"/>
    </source>
</evidence>
<evidence type="ECO:0000256" key="8">
    <source>
        <dbReference type="ARBA" id="ARBA00023277"/>
    </source>
</evidence>
<dbReference type="GO" id="GO:0000272">
    <property type="term" value="P:polysaccharide catabolic process"/>
    <property type="evidence" value="ECO:0007669"/>
    <property type="project" value="UniProtKB-KW"/>
</dbReference>
<keyword evidence="8" id="KW-0119">Carbohydrate metabolism</keyword>
<gene>
    <name evidence="14" type="ORF">AKO1_005457</name>
</gene>
<comment type="catalytic activity">
    <reaction evidence="1">
        <text>Hydrolysis of (1-&gt;3)-beta-D-glucosidic linkages in (1-&gt;3)-beta-D-glucans.</text>
        <dbReference type="EC" id="3.2.1.39"/>
    </reaction>
</comment>
<evidence type="ECO:0000256" key="10">
    <source>
        <dbReference type="ARBA" id="ARBA00023326"/>
    </source>
</evidence>
<dbReference type="AlphaFoldDB" id="A0AAW2ZKB0"/>
<organism evidence="14 15">
    <name type="scientific">Acrasis kona</name>
    <dbReference type="NCBI Taxonomy" id="1008807"/>
    <lineage>
        <taxon>Eukaryota</taxon>
        <taxon>Discoba</taxon>
        <taxon>Heterolobosea</taxon>
        <taxon>Tetramitia</taxon>
        <taxon>Eutetramitia</taxon>
        <taxon>Acrasidae</taxon>
        <taxon>Acrasis</taxon>
    </lineage>
</organism>
<comment type="function">
    <text evidence="11">Glucanases play a role in cell expansion during growth, in cell-cell fusion during mating, and in spore release during sporulation. This enzyme may be involved in beta-glucan degradation. Active on laminarin and lichenan.</text>
</comment>